<reference evidence="1 2" key="1">
    <citation type="journal article" date="2008" name="BMC Genomics">
        <title>Genome sequence and rapid evolution of the rice pathogen Xanthomonas oryzae pv. oryzae PXO99A.</title>
        <authorList>
            <person name="Salzberg S.L."/>
            <person name="Sommer D.D."/>
            <person name="Schatz M.C."/>
            <person name="Phillippy A.M."/>
            <person name="Rabinowicz P.D."/>
            <person name="Tsuge S."/>
            <person name="Furutani A."/>
            <person name="Ochiai H."/>
            <person name="Delcher A.L."/>
            <person name="Kelley D."/>
            <person name="Madupu R."/>
            <person name="Puiu D."/>
            <person name="Radune D."/>
            <person name="Shumway M."/>
            <person name="Trapnell C."/>
            <person name="Aparna G."/>
            <person name="Jha G."/>
            <person name="Pandey A."/>
            <person name="Patil P.B."/>
            <person name="Ishihara H."/>
            <person name="Meyer D.F."/>
            <person name="Szurek B."/>
            <person name="Verdier V."/>
            <person name="Koebnik R."/>
            <person name="Dow J.M."/>
            <person name="Ryan R.P."/>
            <person name="Hirata H."/>
            <person name="Tsuyumu S."/>
            <person name="Won Lee S."/>
            <person name="Seo Y.S."/>
            <person name="Sriariyanum M."/>
            <person name="Ronald P.C."/>
            <person name="Sonti R.V."/>
            <person name="Van Sluys M.A."/>
            <person name="Leach J.E."/>
            <person name="White F.F."/>
            <person name="Bogdanove A.J."/>
        </authorList>
    </citation>
    <scope>NUCLEOTIDE SEQUENCE [LARGE SCALE GENOMIC DNA]</scope>
    <source>
        <strain evidence="1 2">PXO99A</strain>
    </source>
</reference>
<gene>
    <name evidence="1" type="ordered locus">PXO_05506</name>
</gene>
<evidence type="ECO:0000313" key="2">
    <source>
        <dbReference type="Proteomes" id="UP000001740"/>
    </source>
</evidence>
<dbReference type="AlphaFoldDB" id="A0A0K0GI96"/>
<dbReference type="KEGG" id="xop:PXO_05506"/>
<accession>A0A0K0GI96</accession>
<dbReference type="EMBL" id="CP000967">
    <property type="protein sequence ID" value="ACD57885.1"/>
    <property type="molecule type" value="Genomic_DNA"/>
</dbReference>
<proteinExistence type="predicted"/>
<dbReference type="Proteomes" id="UP000001740">
    <property type="component" value="Chromosome"/>
</dbReference>
<protein>
    <submittedName>
        <fullName evidence="1">Putative phenylacetaldehyde dehydrogenase</fullName>
    </submittedName>
</protein>
<name>A0A0K0GI96_XANOP</name>
<dbReference type="HOGENOM" id="CLU_3190697_0_0_6"/>
<sequence>MATTVHQYGVGRPAGLWQAKLSRLFRLCGHIAGGVSQPCWMFEAFR</sequence>
<organism evidence="1 2">
    <name type="scientific">Xanthomonas oryzae pv. oryzae (strain PXO99A)</name>
    <dbReference type="NCBI Taxonomy" id="360094"/>
    <lineage>
        <taxon>Bacteria</taxon>
        <taxon>Pseudomonadati</taxon>
        <taxon>Pseudomonadota</taxon>
        <taxon>Gammaproteobacteria</taxon>
        <taxon>Lysobacterales</taxon>
        <taxon>Lysobacteraceae</taxon>
        <taxon>Xanthomonas</taxon>
    </lineage>
</organism>
<evidence type="ECO:0000313" key="1">
    <source>
        <dbReference type="EMBL" id="ACD57885.1"/>
    </source>
</evidence>